<keyword evidence="3" id="KW-0804">Transcription</keyword>
<dbReference type="InterPro" id="IPR010982">
    <property type="entry name" value="Lambda_DNA-bd_dom_sf"/>
</dbReference>
<dbReference type="PANTHER" id="PTHR30146">
    <property type="entry name" value="LACI-RELATED TRANSCRIPTIONAL REPRESSOR"/>
    <property type="match status" value="1"/>
</dbReference>
<feature type="compositionally biased region" description="Low complexity" evidence="4">
    <location>
        <begin position="331"/>
        <end position="352"/>
    </location>
</feature>
<evidence type="ECO:0000313" key="7">
    <source>
        <dbReference type="Proteomes" id="UP000826651"/>
    </source>
</evidence>
<dbReference type="RefSeq" id="WP_223401998.1">
    <property type="nucleotide sequence ID" value="NZ_JAGSHT010000002.1"/>
</dbReference>
<gene>
    <name evidence="6" type="ORF">KCQ71_01260</name>
</gene>
<evidence type="ECO:0000256" key="2">
    <source>
        <dbReference type="ARBA" id="ARBA00023125"/>
    </source>
</evidence>
<accession>A0ABS7S379</accession>
<evidence type="ECO:0000256" key="1">
    <source>
        <dbReference type="ARBA" id="ARBA00023015"/>
    </source>
</evidence>
<dbReference type="GO" id="GO:0003677">
    <property type="term" value="F:DNA binding"/>
    <property type="evidence" value="ECO:0007669"/>
    <property type="project" value="UniProtKB-KW"/>
</dbReference>
<dbReference type="SUPFAM" id="SSF47413">
    <property type="entry name" value="lambda repressor-like DNA-binding domains"/>
    <property type="match status" value="1"/>
</dbReference>
<dbReference type="Pfam" id="PF13377">
    <property type="entry name" value="Peripla_BP_3"/>
    <property type="match status" value="1"/>
</dbReference>
<dbReference type="PANTHER" id="PTHR30146:SF109">
    <property type="entry name" value="HTH-TYPE TRANSCRIPTIONAL REGULATOR GALS"/>
    <property type="match status" value="1"/>
</dbReference>
<dbReference type="InterPro" id="IPR028082">
    <property type="entry name" value="Peripla_BP_I"/>
</dbReference>
<dbReference type="Pfam" id="PF00356">
    <property type="entry name" value="LacI"/>
    <property type="match status" value="1"/>
</dbReference>
<organism evidence="6 7">
    <name type="scientific">Occultella gossypii</name>
    <dbReference type="NCBI Taxonomy" id="2800820"/>
    <lineage>
        <taxon>Bacteria</taxon>
        <taxon>Bacillati</taxon>
        <taxon>Actinomycetota</taxon>
        <taxon>Actinomycetes</taxon>
        <taxon>Micrococcales</taxon>
        <taxon>Ruaniaceae</taxon>
        <taxon>Occultella</taxon>
    </lineage>
</organism>
<keyword evidence="2 6" id="KW-0238">DNA-binding</keyword>
<dbReference type="CDD" id="cd06267">
    <property type="entry name" value="PBP1_LacI_sugar_binding-like"/>
    <property type="match status" value="1"/>
</dbReference>
<feature type="domain" description="HTH lacI-type" evidence="5">
    <location>
        <begin position="11"/>
        <end position="65"/>
    </location>
</feature>
<comment type="caution">
    <text evidence="6">The sequence shown here is derived from an EMBL/GenBank/DDBJ whole genome shotgun (WGS) entry which is preliminary data.</text>
</comment>
<dbReference type="InterPro" id="IPR000843">
    <property type="entry name" value="HTH_LacI"/>
</dbReference>
<feature type="region of interest" description="Disordered" evidence="4">
    <location>
        <begin position="330"/>
        <end position="367"/>
    </location>
</feature>
<reference evidence="6 7" key="1">
    <citation type="submission" date="2021-04" db="EMBL/GenBank/DDBJ databases">
        <title>Ruania sp. nov., isolated from sandy soil of mangrove forest.</title>
        <authorList>
            <person name="Ge X."/>
            <person name="Huang R."/>
            <person name="Liu W."/>
        </authorList>
    </citation>
    <scope>NUCLEOTIDE SEQUENCE [LARGE SCALE GENOMIC DNA]</scope>
    <source>
        <strain evidence="6 7">N2-46</strain>
    </source>
</reference>
<dbReference type="InterPro" id="IPR046335">
    <property type="entry name" value="LacI/GalR-like_sensor"/>
</dbReference>
<dbReference type="Gene3D" id="3.40.50.2300">
    <property type="match status" value="2"/>
</dbReference>
<dbReference type="EMBL" id="JAGSHT010000002">
    <property type="protein sequence ID" value="MBZ2194765.1"/>
    <property type="molecule type" value="Genomic_DNA"/>
</dbReference>
<evidence type="ECO:0000256" key="4">
    <source>
        <dbReference type="SAM" id="MobiDB-lite"/>
    </source>
</evidence>
<evidence type="ECO:0000259" key="5">
    <source>
        <dbReference type="PROSITE" id="PS50932"/>
    </source>
</evidence>
<proteinExistence type="predicted"/>
<dbReference type="PROSITE" id="PS00356">
    <property type="entry name" value="HTH_LACI_1"/>
    <property type="match status" value="1"/>
</dbReference>
<sequence length="367" mass="38330">MTVGPRRSAETRLEDVAAEAGVSRTSASRVMLGQGKVSEDTRRRVRAAADRLGYVTNVMASELASGTSSTIGLLLRDAANPAYGLLFTQLQKAAHDADLTLVSMTISADDHGRAQVASLHRLMGMRVAGLIVATGGVTSEQLEPFRTRIPIVRAGRPETTDVVHAVSYDEEDAGRRLAEHIASLGHTDVAVQVTGEEDSYPEYVRGTTMLMVLGEHGVRVRRVDVGTRSDGVADTVALVAAGAVTAVMCPSDLRQLNVLRALAGAGFRVPQDVSVSGCDGILPGADLMGLTTFRIPVEEVARRAVAHMAHLLGQAPPSGIVNERVRGLLVPGRTAGPPPAGADGPNPASAGGTPPSPRAEPDEGPTR</sequence>
<dbReference type="SUPFAM" id="SSF53822">
    <property type="entry name" value="Periplasmic binding protein-like I"/>
    <property type="match status" value="1"/>
</dbReference>
<dbReference type="CDD" id="cd01392">
    <property type="entry name" value="HTH_LacI"/>
    <property type="match status" value="1"/>
</dbReference>
<dbReference type="PROSITE" id="PS50932">
    <property type="entry name" value="HTH_LACI_2"/>
    <property type="match status" value="1"/>
</dbReference>
<dbReference type="Proteomes" id="UP000826651">
    <property type="component" value="Unassembled WGS sequence"/>
</dbReference>
<evidence type="ECO:0000313" key="6">
    <source>
        <dbReference type="EMBL" id="MBZ2194765.1"/>
    </source>
</evidence>
<dbReference type="Gene3D" id="1.10.260.40">
    <property type="entry name" value="lambda repressor-like DNA-binding domains"/>
    <property type="match status" value="1"/>
</dbReference>
<keyword evidence="1" id="KW-0805">Transcription regulation</keyword>
<dbReference type="SMART" id="SM00354">
    <property type="entry name" value="HTH_LACI"/>
    <property type="match status" value="1"/>
</dbReference>
<name>A0ABS7S379_9MICO</name>
<evidence type="ECO:0000256" key="3">
    <source>
        <dbReference type="ARBA" id="ARBA00023163"/>
    </source>
</evidence>
<keyword evidence="7" id="KW-1185">Reference proteome</keyword>
<protein>
    <submittedName>
        <fullName evidence="6">LacI family DNA-binding transcriptional regulator</fullName>
    </submittedName>
</protein>